<dbReference type="InterPro" id="IPR024529">
    <property type="entry name" value="ECF_trnsprt_substrate-spec"/>
</dbReference>
<evidence type="ECO:0000313" key="10">
    <source>
        <dbReference type="EMBL" id="SCZ78768.1"/>
    </source>
</evidence>
<feature type="transmembrane region" description="Helical" evidence="9">
    <location>
        <begin position="104"/>
        <end position="126"/>
    </location>
</feature>
<evidence type="ECO:0000256" key="6">
    <source>
        <dbReference type="ARBA" id="ARBA00022989"/>
    </source>
</evidence>
<dbReference type="Gene3D" id="1.10.1760.20">
    <property type="match status" value="1"/>
</dbReference>
<keyword evidence="6 9" id="KW-1133">Transmembrane helix</keyword>
<comment type="function">
    <text evidence="8">Probably a riboflavin-binding protein that interacts with the energy-coupling factor (ECF) ABC-transporter complex.</text>
</comment>
<feature type="transmembrane region" description="Helical" evidence="9">
    <location>
        <begin position="40"/>
        <end position="60"/>
    </location>
</feature>
<evidence type="ECO:0000256" key="9">
    <source>
        <dbReference type="SAM" id="Phobius"/>
    </source>
</evidence>
<dbReference type="EMBL" id="FMWL01000005">
    <property type="protein sequence ID" value="SCZ78768.1"/>
    <property type="molecule type" value="Genomic_DNA"/>
</dbReference>
<keyword evidence="7 8" id="KW-0472">Membrane</keyword>
<feature type="transmembrane region" description="Helical" evidence="9">
    <location>
        <begin position="156"/>
        <end position="180"/>
    </location>
</feature>
<evidence type="ECO:0000256" key="3">
    <source>
        <dbReference type="ARBA" id="ARBA00022448"/>
    </source>
</evidence>
<organism evidence="10 11">
    <name type="scientific">Acidaminobacter hydrogenoformans DSM 2784</name>
    <dbReference type="NCBI Taxonomy" id="1120920"/>
    <lineage>
        <taxon>Bacteria</taxon>
        <taxon>Bacillati</taxon>
        <taxon>Bacillota</taxon>
        <taxon>Clostridia</taxon>
        <taxon>Peptostreptococcales</taxon>
        <taxon>Acidaminobacteraceae</taxon>
        <taxon>Acidaminobacter</taxon>
    </lineage>
</organism>
<comment type="similarity">
    <text evidence="2 8">Belongs to the prokaryotic riboflavin transporter (P-RFT) (TC 2.A.87) family.</text>
</comment>
<evidence type="ECO:0000256" key="2">
    <source>
        <dbReference type="ARBA" id="ARBA00005540"/>
    </source>
</evidence>
<evidence type="ECO:0000256" key="7">
    <source>
        <dbReference type="ARBA" id="ARBA00023136"/>
    </source>
</evidence>
<accession>A0A1G5RY48</accession>
<dbReference type="PANTHER" id="PTHR38438">
    <property type="entry name" value="RIBOFLAVIN TRANSPORTER RIBU"/>
    <property type="match status" value="1"/>
</dbReference>
<gene>
    <name evidence="10" type="ORF">SAMN03080599_01426</name>
</gene>
<name>A0A1G5RY48_9FIRM</name>
<dbReference type="Proteomes" id="UP000199208">
    <property type="component" value="Unassembled WGS sequence"/>
</dbReference>
<reference evidence="10 11" key="1">
    <citation type="submission" date="2016-10" db="EMBL/GenBank/DDBJ databases">
        <authorList>
            <person name="de Groot N.N."/>
        </authorList>
    </citation>
    <scope>NUCLEOTIDE SEQUENCE [LARGE SCALE GENOMIC DNA]</scope>
    <source>
        <strain evidence="10 11">DSM 2784</strain>
    </source>
</reference>
<protein>
    <recommendedName>
        <fullName evidence="8">Riboflavin transporter</fullName>
    </recommendedName>
</protein>
<dbReference type="GO" id="GO:0032217">
    <property type="term" value="F:riboflavin transmembrane transporter activity"/>
    <property type="evidence" value="ECO:0007669"/>
    <property type="project" value="UniProtKB-UniRule"/>
</dbReference>
<dbReference type="Pfam" id="PF12822">
    <property type="entry name" value="ECF_trnsprt"/>
    <property type="match status" value="1"/>
</dbReference>
<evidence type="ECO:0000256" key="8">
    <source>
        <dbReference type="PIRNR" id="PIRNR037778"/>
    </source>
</evidence>
<dbReference type="GO" id="GO:0005886">
    <property type="term" value="C:plasma membrane"/>
    <property type="evidence" value="ECO:0007669"/>
    <property type="project" value="UniProtKB-SubCell"/>
</dbReference>
<proteinExistence type="inferred from homology"/>
<dbReference type="PANTHER" id="PTHR38438:SF1">
    <property type="entry name" value="RIBOFLAVIN TRANSPORTER RIBU"/>
    <property type="match status" value="1"/>
</dbReference>
<dbReference type="PIRSF" id="PIRSF037778">
    <property type="entry name" value="UCP037778_transp_RibU"/>
    <property type="match status" value="1"/>
</dbReference>
<evidence type="ECO:0000256" key="1">
    <source>
        <dbReference type="ARBA" id="ARBA00004651"/>
    </source>
</evidence>
<keyword evidence="5 9" id="KW-0812">Transmembrane</keyword>
<keyword evidence="11" id="KW-1185">Reference proteome</keyword>
<evidence type="ECO:0000256" key="5">
    <source>
        <dbReference type="ARBA" id="ARBA00022692"/>
    </source>
</evidence>
<dbReference type="STRING" id="1120920.SAMN03080599_01426"/>
<feature type="transmembrane region" description="Helical" evidence="9">
    <location>
        <begin position="7"/>
        <end position="28"/>
    </location>
</feature>
<feature type="transmembrane region" description="Helical" evidence="9">
    <location>
        <begin position="72"/>
        <end position="92"/>
    </location>
</feature>
<dbReference type="RefSeq" id="WP_092590202.1">
    <property type="nucleotide sequence ID" value="NZ_FMWL01000005.1"/>
</dbReference>
<dbReference type="AlphaFoldDB" id="A0A1G5RY48"/>
<comment type="subcellular location">
    <subcellularLocation>
        <location evidence="1">Cell membrane</location>
        <topology evidence="1">Multi-pass membrane protein</topology>
    </subcellularLocation>
</comment>
<dbReference type="OrthoDB" id="9809216at2"/>
<feature type="transmembrane region" description="Helical" evidence="9">
    <location>
        <begin position="133"/>
        <end position="150"/>
    </location>
</feature>
<keyword evidence="3 8" id="KW-0813">Transport</keyword>
<dbReference type="InterPro" id="IPR025720">
    <property type="entry name" value="RibU"/>
</dbReference>
<keyword evidence="4 8" id="KW-1003">Cell membrane</keyword>
<sequence>MNLRKSITIALMGVLSFIIMFLEVPLPIFPEFLKIDLSDIPGIIVGFAFGPLSGVAVELVKNILHLMRTSTGGVGELANFIVGSAFIIPAALVYRKRQSAPTMVLGFVLGTISMAAVGAVANYYILIPFYQNFMPLEAIIGMAAAVNALVVDLKSYILYVVIPFNVIKGVAISILTALVYKRVSSVVLKNISSQKWAAR</sequence>
<evidence type="ECO:0000256" key="4">
    <source>
        <dbReference type="ARBA" id="ARBA00022475"/>
    </source>
</evidence>
<evidence type="ECO:0000313" key="11">
    <source>
        <dbReference type="Proteomes" id="UP000199208"/>
    </source>
</evidence>